<dbReference type="SUPFAM" id="SSF46626">
    <property type="entry name" value="Cytochrome c"/>
    <property type="match status" value="2"/>
</dbReference>
<feature type="domain" description="Cytochrome c" evidence="4">
    <location>
        <begin position="73"/>
        <end position="150"/>
    </location>
</feature>
<proteinExistence type="predicted"/>
<evidence type="ECO:0000259" key="4">
    <source>
        <dbReference type="PROSITE" id="PS51007"/>
    </source>
</evidence>
<dbReference type="AlphaFoldDB" id="A0A382BDK8"/>
<dbReference type="GO" id="GO:0009055">
    <property type="term" value="F:electron transfer activity"/>
    <property type="evidence" value="ECO:0007669"/>
    <property type="project" value="InterPro"/>
</dbReference>
<dbReference type="Pfam" id="PF13442">
    <property type="entry name" value="Cytochrome_CBB3"/>
    <property type="match status" value="1"/>
</dbReference>
<feature type="domain" description="Cytochrome c" evidence="4">
    <location>
        <begin position="160"/>
        <end position="295"/>
    </location>
</feature>
<sequence length="298" mass="31980">MPIPPDCRTPFGLLASAPDRTQRERVQDHSLMPILNQTSPFRLSALVAIPALLVGLGGSGASAQDHVGQYEQADVEFGVRLYNANCVRCHSETGDAVAGVDLRTGTYSRADSDAALMALIRRGIPDTAMPPNDFSRAELTGLVAYLRTMRDFDLRGVTLGDETRGHTLFTGKGACSSCHRVSGQGPRTAPDLSDIGAIRTAANLQQSLLDPSGSMLPVNRPVRAVLSDGTVLTGPRLNEDTYTIQLIDQSERLRSLEKSDLRELVAVTTSPMPPATDVLDEQEVADVLAYLLSLKGLN</sequence>
<reference evidence="5" key="1">
    <citation type="submission" date="2018-05" db="EMBL/GenBank/DDBJ databases">
        <authorList>
            <person name="Lanie J.A."/>
            <person name="Ng W.-L."/>
            <person name="Kazmierczak K.M."/>
            <person name="Andrzejewski T.M."/>
            <person name="Davidsen T.M."/>
            <person name="Wayne K.J."/>
            <person name="Tettelin H."/>
            <person name="Glass J.I."/>
            <person name="Rusch D."/>
            <person name="Podicherti R."/>
            <person name="Tsui H.-C.T."/>
            <person name="Winkler M.E."/>
        </authorList>
    </citation>
    <scope>NUCLEOTIDE SEQUENCE</scope>
</reference>
<evidence type="ECO:0000256" key="2">
    <source>
        <dbReference type="ARBA" id="ARBA00022723"/>
    </source>
</evidence>
<dbReference type="PANTHER" id="PTHR33546:SF1">
    <property type="entry name" value="LARGE, MULTIFUNCTIONAL SECRETED PROTEIN"/>
    <property type="match status" value="1"/>
</dbReference>
<dbReference type="EMBL" id="UINC01029340">
    <property type="protein sequence ID" value="SVB11886.1"/>
    <property type="molecule type" value="Genomic_DNA"/>
</dbReference>
<dbReference type="PANTHER" id="PTHR33546">
    <property type="entry name" value="LARGE, MULTIFUNCTIONAL SECRETED PROTEIN-RELATED"/>
    <property type="match status" value="1"/>
</dbReference>
<dbReference type="InterPro" id="IPR036909">
    <property type="entry name" value="Cyt_c-like_dom_sf"/>
</dbReference>
<evidence type="ECO:0000313" key="5">
    <source>
        <dbReference type="EMBL" id="SVB11886.1"/>
    </source>
</evidence>
<keyword evidence="2" id="KW-0479">Metal-binding</keyword>
<dbReference type="PROSITE" id="PS51007">
    <property type="entry name" value="CYTC"/>
    <property type="match status" value="2"/>
</dbReference>
<keyword evidence="1" id="KW-0349">Heme</keyword>
<gene>
    <name evidence="5" type="ORF">METZ01_LOCUS164740</name>
</gene>
<organism evidence="5">
    <name type="scientific">marine metagenome</name>
    <dbReference type="NCBI Taxonomy" id="408172"/>
    <lineage>
        <taxon>unclassified sequences</taxon>
        <taxon>metagenomes</taxon>
        <taxon>ecological metagenomes</taxon>
    </lineage>
</organism>
<dbReference type="Pfam" id="PF00034">
    <property type="entry name" value="Cytochrom_C"/>
    <property type="match status" value="1"/>
</dbReference>
<evidence type="ECO:0000256" key="1">
    <source>
        <dbReference type="ARBA" id="ARBA00022617"/>
    </source>
</evidence>
<dbReference type="GO" id="GO:0046872">
    <property type="term" value="F:metal ion binding"/>
    <property type="evidence" value="ECO:0007669"/>
    <property type="project" value="UniProtKB-KW"/>
</dbReference>
<name>A0A382BDK8_9ZZZZ</name>
<dbReference type="InterPro" id="IPR009056">
    <property type="entry name" value="Cyt_c-like_dom"/>
</dbReference>
<protein>
    <recommendedName>
        <fullName evidence="4">Cytochrome c domain-containing protein</fullName>
    </recommendedName>
</protein>
<evidence type="ECO:0000256" key="3">
    <source>
        <dbReference type="ARBA" id="ARBA00023004"/>
    </source>
</evidence>
<accession>A0A382BDK8</accession>
<dbReference type="Gene3D" id="1.10.760.10">
    <property type="entry name" value="Cytochrome c-like domain"/>
    <property type="match status" value="2"/>
</dbReference>
<keyword evidence="3" id="KW-0408">Iron</keyword>
<dbReference type="GO" id="GO:0020037">
    <property type="term" value="F:heme binding"/>
    <property type="evidence" value="ECO:0007669"/>
    <property type="project" value="InterPro"/>
</dbReference>